<keyword evidence="2" id="KW-1185">Reference proteome</keyword>
<organism evidence="1 2">
    <name type="scientific">Protopolystoma xenopodis</name>
    <dbReference type="NCBI Taxonomy" id="117903"/>
    <lineage>
        <taxon>Eukaryota</taxon>
        <taxon>Metazoa</taxon>
        <taxon>Spiralia</taxon>
        <taxon>Lophotrochozoa</taxon>
        <taxon>Platyhelminthes</taxon>
        <taxon>Monogenea</taxon>
        <taxon>Polyopisthocotylea</taxon>
        <taxon>Polystomatidea</taxon>
        <taxon>Polystomatidae</taxon>
        <taxon>Protopolystoma</taxon>
    </lineage>
</organism>
<accession>A0A3S5B710</accession>
<name>A0A3S5B710_9PLAT</name>
<sequence>MKLGRNCDCPPTRCVSIKTVLLGTPLVGQFEPHFLKIMHTSVCVCVCMCVFSRGRLKWSTYEGPVVISVSLPGTGACPTRQLGPACNHHKLIRPNQPPLVPVSQASVVQTSLGLLGMSPDSNVHDSPNTSWSYPLVWARLILLLNVHFICDLSLFLVKSSSSSAHSPQRWLPCAVNTTRVTCAS</sequence>
<evidence type="ECO:0000313" key="1">
    <source>
        <dbReference type="EMBL" id="VEL38314.1"/>
    </source>
</evidence>
<dbReference type="EMBL" id="CAAALY010257528">
    <property type="protein sequence ID" value="VEL38314.1"/>
    <property type="molecule type" value="Genomic_DNA"/>
</dbReference>
<dbReference type="AlphaFoldDB" id="A0A3S5B710"/>
<evidence type="ECO:0000313" key="2">
    <source>
        <dbReference type="Proteomes" id="UP000784294"/>
    </source>
</evidence>
<comment type="caution">
    <text evidence="1">The sequence shown here is derived from an EMBL/GenBank/DDBJ whole genome shotgun (WGS) entry which is preliminary data.</text>
</comment>
<reference evidence="1" key="1">
    <citation type="submission" date="2018-11" db="EMBL/GenBank/DDBJ databases">
        <authorList>
            <consortium name="Pathogen Informatics"/>
        </authorList>
    </citation>
    <scope>NUCLEOTIDE SEQUENCE</scope>
</reference>
<protein>
    <submittedName>
        <fullName evidence="1">Uncharacterized protein</fullName>
    </submittedName>
</protein>
<gene>
    <name evidence="1" type="ORF">PXEA_LOCUS31754</name>
</gene>
<dbReference type="Proteomes" id="UP000784294">
    <property type="component" value="Unassembled WGS sequence"/>
</dbReference>
<proteinExistence type="predicted"/>